<comment type="caution">
    <text evidence="2">The sequence shown here is derived from an EMBL/GenBank/DDBJ whole genome shotgun (WGS) entry which is preliminary data.</text>
</comment>
<evidence type="ECO:0000256" key="1">
    <source>
        <dbReference type="SAM" id="MobiDB-lite"/>
    </source>
</evidence>
<reference evidence="2 3" key="1">
    <citation type="journal article" date="2016" name="BMC Genomics">
        <title>Comparative genomics reveals Cyclospora cayetanensis possesses coccidia-like metabolism and invasion components but unique surface antigens.</title>
        <authorList>
            <person name="Liu S."/>
            <person name="Wang L."/>
            <person name="Zheng H."/>
            <person name="Xu Z."/>
            <person name="Roellig D.M."/>
            <person name="Li N."/>
            <person name="Frace M.A."/>
            <person name="Tang K."/>
            <person name="Arrowood M.J."/>
            <person name="Moss D.M."/>
            <person name="Zhang L."/>
            <person name="Feng Y."/>
            <person name="Xiao L."/>
        </authorList>
    </citation>
    <scope>NUCLEOTIDE SEQUENCE [LARGE SCALE GENOMIC DNA]</scope>
    <source>
        <strain evidence="2 3">CHN_HEN01</strain>
    </source>
</reference>
<name>A0A1D3CQY6_9EIME</name>
<proteinExistence type="predicted"/>
<sequence>MHLSQRNQIGEQIGSFDELVAYLRDLPPKDDVKAKALLGGSVGVAPPYGPLITRVWRVQLGEAGRGDLKKEISEKINACPQLKPTVTAISKIKTATVDQLVLISEVVGLLKKTLRIAQKYEVERAPLTRVLSTKRQQKIRPPLCTAPSSHENSEVLGGRLEEPPSGHKRELRDPAPPTPLKIRKRAPLALPLPPAGRLEVNASNVISSFEGASLWDDPLGESLPPLASNFASCNAITALTAETGQGSAAMLLSQLLSSVSGSGFCCPSEAKTFHLEGERSIRHDAMAAVEVSLGRTREGLSTSLNMTKRRSKAAKRDEEEYTDKGKETSRVTQSFVEPSCCINATTCLREGRIQVQPSSMHSLSGDKIAPEAAEAPTGGTIESSRKASGTLAPDDEVLEFSLRSLLVDTTSPGQLRSLADMILSGRSSPGWDSCPVVEAPSYSPCARGSAVFATAYEEPKPFQGFLEDLEELFCSDQQILQHVREREGLMLLGSPWRSGNTPLRCPVGGANQFASRGSRNSQTAQ</sequence>
<keyword evidence="3" id="KW-1185">Reference proteome</keyword>
<feature type="region of interest" description="Disordered" evidence="1">
    <location>
        <begin position="138"/>
        <end position="180"/>
    </location>
</feature>
<evidence type="ECO:0000313" key="3">
    <source>
        <dbReference type="Proteomes" id="UP000095192"/>
    </source>
</evidence>
<dbReference type="Proteomes" id="UP000095192">
    <property type="component" value="Unassembled WGS sequence"/>
</dbReference>
<dbReference type="VEuPathDB" id="ToxoDB:cyc_06210"/>
<gene>
    <name evidence="2" type="ORF">cyc_06210</name>
</gene>
<dbReference type="EMBL" id="JROU02002272">
    <property type="protein sequence ID" value="OEH73611.1"/>
    <property type="molecule type" value="Genomic_DNA"/>
</dbReference>
<dbReference type="InParanoid" id="A0A1D3CQY6"/>
<feature type="region of interest" description="Disordered" evidence="1">
    <location>
        <begin position="306"/>
        <end position="329"/>
    </location>
</feature>
<feature type="compositionally biased region" description="Basic and acidic residues" evidence="1">
    <location>
        <begin position="159"/>
        <end position="173"/>
    </location>
</feature>
<dbReference type="AlphaFoldDB" id="A0A1D3CQY6"/>
<evidence type="ECO:0000313" key="2">
    <source>
        <dbReference type="EMBL" id="OEH73611.1"/>
    </source>
</evidence>
<accession>A0A1D3CQY6</accession>
<protein>
    <submittedName>
        <fullName evidence="2">Uncharacterized protein</fullName>
    </submittedName>
</protein>
<feature type="compositionally biased region" description="Basic and acidic residues" evidence="1">
    <location>
        <begin position="314"/>
        <end position="329"/>
    </location>
</feature>
<organism evidence="2 3">
    <name type="scientific">Cyclospora cayetanensis</name>
    <dbReference type="NCBI Taxonomy" id="88456"/>
    <lineage>
        <taxon>Eukaryota</taxon>
        <taxon>Sar</taxon>
        <taxon>Alveolata</taxon>
        <taxon>Apicomplexa</taxon>
        <taxon>Conoidasida</taxon>
        <taxon>Coccidia</taxon>
        <taxon>Eucoccidiorida</taxon>
        <taxon>Eimeriorina</taxon>
        <taxon>Eimeriidae</taxon>
        <taxon>Cyclospora</taxon>
    </lineage>
</organism>